<dbReference type="InterPro" id="IPR000547">
    <property type="entry name" value="Clathrin_H-chain/VPS_repeat"/>
</dbReference>
<keyword evidence="14" id="KW-1185">Reference proteome</keyword>
<evidence type="ECO:0000256" key="10">
    <source>
        <dbReference type="PROSITE-ProRule" id="PRU00175"/>
    </source>
</evidence>
<dbReference type="FunFam" id="1.25.40.10:FF:000440">
    <property type="entry name" value="E3 ubiquitin-protein ligase PEP5"/>
    <property type="match status" value="1"/>
</dbReference>
<dbReference type="GO" id="GO:0008270">
    <property type="term" value="F:zinc ion binding"/>
    <property type="evidence" value="ECO:0007669"/>
    <property type="project" value="UniProtKB-KW"/>
</dbReference>
<dbReference type="SUPFAM" id="SSF57850">
    <property type="entry name" value="RING/U-box"/>
    <property type="match status" value="1"/>
</dbReference>
<keyword evidence="9" id="KW-0926">Vacuole</keyword>
<feature type="domain" description="RING-type" evidence="12">
    <location>
        <begin position="905"/>
        <end position="943"/>
    </location>
</feature>
<evidence type="ECO:0000256" key="5">
    <source>
        <dbReference type="ARBA" id="ARBA00022833"/>
    </source>
</evidence>
<evidence type="ECO:0000256" key="4">
    <source>
        <dbReference type="ARBA" id="ARBA00022771"/>
    </source>
</evidence>
<dbReference type="InterPro" id="IPR013083">
    <property type="entry name" value="Znf_RING/FYVE/PHD"/>
</dbReference>
<dbReference type="GO" id="GO:0033263">
    <property type="term" value="C:CORVET complex"/>
    <property type="evidence" value="ECO:0007669"/>
    <property type="project" value="UniProtKB-UniRule"/>
</dbReference>
<dbReference type="Pfam" id="PF23356">
    <property type="entry name" value="TPR_PEP5_VPS11"/>
    <property type="match status" value="2"/>
</dbReference>
<dbReference type="InterPro" id="IPR057308">
    <property type="entry name" value="CHCR_PEP5_VPS11"/>
</dbReference>
<keyword evidence="2 9" id="KW-0813">Transport</keyword>
<evidence type="ECO:0000313" key="14">
    <source>
        <dbReference type="Proteomes" id="UP000664521"/>
    </source>
</evidence>
<dbReference type="PROSITE" id="PS50089">
    <property type="entry name" value="ZF_RING_2"/>
    <property type="match status" value="1"/>
</dbReference>
<feature type="repeat" description="CHCR" evidence="11">
    <location>
        <begin position="405"/>
        <end position="551"/>
    </location>
</feature>
<evidence type="ECO:0000256" key="7">
    <source>
        <dbReference type="ARBA" id="ARBA00023136"/>
    </source>
</evidence>
<reference evidence="13" key="1">
    <citation type="submission" date="2021-03" db="EMBL/GenBank/DDBJ databases">
        <authorList>
            <person name="Tagirdzhanova G."/>
        </authorList>
    </citation>
    <scope>NUCLEOTIDE SEQUENCE</scope>
</reference>
<dbReference type="OrthoDB" id="26184at2759"/>
<dbReference type="GO" id="GO:0007032">
    <property type="term" value="P:endosome organization"/>
    <property type="evidence" value="ECO:0007669"/>
    <property type="project" value="TreeGrafter"/>
</dbReference>
<dbReference type="GO" id="GO:0061630">
    <property type="term" value="F:ubiquitin protein ligase activity"/>
    <property type="evidence" value="ECO:0007669"/>
    <property type="project" value="UniProtKB-EC"/>
</dbReference>
<dbReference type="InterPro" id="IPR057307">
    <property type="entry name" value="PEP5_VPS11_N"/>
</dbReference>
<comment type="caution">
    <text evidence="13">The sequence shown here is derived from an EMBL/GenBank/DDBJ whole genome shotgun (WGS) entry which is preliminary data.</text>
</comment>
<accession>A0A8H3G3B1</accession>
<dbReference type="GO" id="GO:0007033">
    <property type="term" value="P:vacuole organization"/>
    <property type="evidence" value="ECO:0007669"/>
    <property type="project" value="TreeGrafter"/>
</dbReference>
<dbReference type="Pfam" id="PF23341">
    <property type="entry name" value="PEP5_VPS11_N"/>
    <property type="match status" value="1"/>
</dbReference>
<dbReference type="Pfam" id="PF12451">
    <property type="entry name" value="VPS11_C"/>
    <property type="match status" value="1"/>
</dbReference>
<protein>
    <recommendedName>
        <fullName evidence="9">E3 ubiquitin-protein ligase PEP5</fullName>
        <ecNumber evidence="9">2.3.2.27</ecNumber>
    </recommendedName>
</protein>
<evidence type="ECO:0000259" key="12">
    <source>
        <dbReference type="PROSITE" id="PS50089"/>
    </source>
</evidence>
<dbReference type="GO" id="GO:0006886">
    <property type="term" value="P:intracellular protein transport"/>
    <property type="evidence" value="ECO:0007669"/>
    <property type="project" value="UniProtKB-UniRule"/>
</dbReference>
<dbReference type="PANTHER" id="PTHR23323">
    <property type="entry name" value="VACUOLAR PROTEIN SORTING-ASSOCIATED PROTEIN"/>
    <property type="match status" value="1"/>
</dbReference>
<dbReference type="InterPro" id="IPR011990">
    <property type="entry name" value="TPR-like_helical_dom_sf"/>
</dbReference>
<dbReference type="SUPFAM" id="SSF50978">
    <property type="entry name" value="WD40 repeat-like"/>
    <property type="match status" value="1"/>
</dbReference>
<comment type="subcellular location">
    <subcellularLocation>
        <location evidence="8">Endomembrane system</location>
        <topology evidence="8">Peripheral membrane protein</topology>
        <orientation evidence="8">Cytoplasmic side</orientation>
    </subcellularLocation>
    <subcellularLocation>
        <location evidence="9">Vacuole membrane</location>
        <topology evidence="9">Peripheral membrane protein</topology>
        <orientation evidence="9">Cytoplasmic side</orientation>
    </subcellularLocation>
</comment>
<dbReference type="GO" id="GO:0030897">
    <property type="term" value="C:HOPS complex"/>
    <property type="evidence" value="ECO:0007669"/>
    <property type="project" value="UniProtKB-UniRule"/>
</dbReference>
<keyword evidence="9" id="KW-0808">Transferase</keyword>
<keyword evidence="7 9" id="KW-0472">Membrane</keyword>
<evidence type="ECO:0000256" key="11">
    <source>
        <dbReference type="PROSITE-ProRule" id="PRU01006"/>
    </source>
</evidence>
<comment type="similarity">
    <text evidence="1 9">Belongs to the VPS11 family.</text>
</comment>
<dbReference type="SUPFAM" id="SSF48371">
    <property type="entry name" value="ARM repeat"/>
    <property type="match status" value="1"/>
</dbReference>
<dbReference type="Proteomes" id="UP000664521">
    <property type="component" value="Unassembled WGS sequence"/>
</dbReference>
<dbReference type="GO" id="GO:0048284">
    <property type="term" value="P:organelle fusion"/>
    <property type="evidence" value="ECO:0007669"/>
    <property type="project" value="TreeGrafter"/>
</dbReference>
<dbReference type="InterPro" id="IPR015943">
    <property type="entry name" value="WD40/YVTN_repeat-like_dom_sf"/>
</dbReference>
<dbReference type="InterPro" id="IPR036322">
    <property type="entry name" value="WD40_repeat_dom_sf"/>
</dbReference>
<evidence type="ECO:0000256" key="1">
    <source>
        <dbReference type="ARBA" id="ARBA00007070"/>
    </source>
</evidence>
<dbReference type="PIRSF" id="PIRSF007860">
    <property type="entry name" value="VPS11"/>
    <property type="match status" value="1"/>
</dbReference>
<dbReference type="InterPro" id="IPR016024">
    <property type="entry name" value="ARM-type_fold"/>
</dbReference>
<dbReference type="Gene3D" id="3.30.40.10">
    <property type="entry name" value="Zinc/RING finger domain, C3HC4 (zinc finger)"/>
    <property type="match status" value="1"/>
</dbReference>
<gene>
    <name evidence="13" type="ORF">HETSPECPRED_009077</name>
</gene>
<evidence type="ECO:0000256" key="8">
    <source>
        <dbReference type="ARBA" id="ARBA00029433"/>
    </source>
</evidence>
<dbReference type="EMBL" id="CAJPDS010000072">
    <property type="protein sequence ID" value="CAF9934019.1"/>
    <property type="molecule type" value="Genomic_DNA"/>
</dbReference>
<comment type="subunit">
    <text evidence="9">Component of the homotypic vacuole fusion and vacuole protein sorting (HOPS) complex. Component of the class C core vacuole/endosome tethering (CORVET) complex.</text>
</comment>
<keyword evidence="6 9" id="KW-0653">Protein transport</keyword>
<dbReference type="EC" id="2.3.2.27" evidence="9"/>
<sequence length="995" mass="111545">MALTSWKTFNFFDVSEVNLSENEEITSAFDSNEFSSICSGSDNLFVGSNDGQVRILSQAFKVLRTFQAHTTGPVTQLKQVEGTALLVTIAEDLSNEPVLKVWALDKTEKKDGGPKCLSTLSIHNGRKQFPISAFAALENLSQLAIGFANGSVTVIRGDLIHDRGARQRTVFESEEPITGVEFREGSTTTLYLATTGRILTLTITGKGQGQPAKNLEDTGCGVDCMTVDKASGEIVVARDDAVYLYGASGRGPSFAYEGPKQLVKVFENYIALVSPPKPSVPSKTSAIRRFVGGRADDILNTSTFALLDTDLKYVAHTESLTSKVRTIFLEWGDLFILTQDGRVFRYHEKSLQQKLELLYQRDLYVLAINFAQKAGVDTAQRNVILRKYGDYLHKKGDYDTAMQQYLKAIDNTEPSQVIRKFLDSQRIHNLIEYLEELHDHDKATVDHTTLLLNCYAKLKDTEKLETFIMSGNNFDLDTAISMCRQGGYYDQAVFLAKKHREHELVVDILVEDSQKYEDALDYVWRLQPDLAYPLLMKYARVLLEHCPKDATTIFIDYYTGQYRLKKDTVAPPEALSNTGPGAVSNLASFIPLPYMQATVTPSPAAGGNQQVPQSDVDAAGIEEPSVDYEIPKPRTAFSSFVDYPDEFITFLEACLKRDGLDDRDQRDLYTTLFELYLETANVKGGLEKEQWEIKAKRLIEGKDVSRTISTKCMHLMKVEKIPIDTSNVLLLSHLSNFKDGTTMVKEQQGLQFDIFRSYTSAKDTLGAIKALRKYGPQEPQLYPAALAYFTSSPKILEEAGDELNLVLKRIDEDGLMAPLQVIKTLSKNAVATMGMVKKYLSDTIEKERKAITNVRASTSFPKHVLSANPRQNRRLIESYRTETEAKRKEMYELGNKSTAFQTKRCAACGGTLDLPKVHFLCKHSFHQRCLNQVDDEDMECPKCAAANSNIRAFRKAQEDSADQHDMFQDALQRSRDKFDTVSEFFGRGVMAIPND</sequence>
<evidence type="ECO:0000256" key="6">
    <source>
        <dbReference type="ARBA" id="ARBA00022927"/>
    </source>
</evidence>
<organism evidence="13 14">
    <name type="scientific">Heterodermia speciosa</name>
    <dbReference type="NCBI Taxonomy" id="116794"/>
    <lineage>
        <taxon>Eukaryota</taxon>
        <taxon>Fungi</taxon>
        <taxon>Dikarya</taxon>
        <taxon>Ascomycota</taxon>
        <taxon>Pezizomycotina</taxon>
        <taxon>Lecanoromycetes</taxon>
        <taxon>OSLEUM clade</taxon>
        <taxon>Lecanoromycetidae</taxon>
        <taxon>Caliciales</taxon>
        <taxon>Physciaceae</taxon>
        <taxon>Heterodermia</taxon>
    </lineage>
</organism>
<dbReference type="GO" id="GO:0030674">
    <property type="term" value="F:protein-macromolecule adaptor activity"/>
    <property type="evidence" value="ECO:0007669"/>
    <property type="project" value="TreeGrafter"/>
</dbReference>
<keyword evidence="4 10" id="KW-0863">Zinc-finger</keyword>
<keyword evidence="5" id="KW-0862">Zinc</keyword>
<evidence type="ECO:0000313" key="13">
    <source>
        <dbReference type="EMBL" id="CAF9934019.1"/>
    </source>
</evidence>
<dbReference type="PANTHER" id="PTHR23323:SF24">
    <property type="entry name" value="VACUOLAR PROTEIN SORTING-ASSOCIATED PROTEIN 11 HOMOLOG"/>
    <property type="match status" value="1"/>
</dbReference>
<dbReference type="Pfam" id="PF17122">
    <property type="entry name" value="zf-C3H2C3"/>
    <property type="match status" value="1"/>
</dbReference>
<dbReference type="GO" id="GO:0000329">
    <property type="term" value="C:fungal-type vacuole membrane"/>
    <property type="evidence" value="ECO:0007669"/>
    <property type="project" value="UniProtKB-UniRule"/>
</dbReference>
<dbReference type="GO" id="GO:0006904">
    <property type="term" value="P:vesicle docking involved in exocytosis"/>
    <property type="evidence" value="ECO:0007669"/>
    <property type="project" value="TreeGrafter"/>
</dbReference>
<evidence type="ECO:0000256" key="3">
    <source>
        <dbReference type="ARBA" id="ARBA00022723"/>
    </source>
</evidence>
<comment type="catalytic activity">
    <reaction evidence="9">
        <text>S-ubiquitinyl-[E2 ubiquitin-conjugating enzyme]-L-cysteine + [acceptor protein]-L-lysine = [E2 ubiquitin-conjugating enzyme]-L-cysteine + N(6)-ubiquitinyl-[acceptor protein]-L-lysine.</text>
        <dbReference type="EC" id="2.3.2.27"/>
    </reaction>
</comment>
<dbReference type="InterPro" id="IPR024763">
    <property type="entry name" value="VPS11_C"/>
</dbReference>
<dbReference type="CDD" id="cd16688">
    <property type="entry name" value="RING-H2_Vps11"/>
    <property type="match status" value="1"/>
</dbReference>
<evidence type="ECO:0000256" key="2">
    <source>
        <dbReference type="ARBA" id="ARBA00022448"/>
    </source>
</evidence>
<dbReference type="InterPro" id="IPR001841">
    <property type="entry name" value="Znf_RING"/>
</dbReference>
<evidence type="ECO:0000256" key="9">
    <source>
        <dbReference type="PIRNR" id="PIRNR007860"/>
    </source>
</evidence>
<keyword evidence="3" id="KW-0479">Metal-binding</keyword>
<dbReference type="Gene3D" id="1.25.40.10">
    <property type="entry name" value="Tetratricopeptide repeat domain"/>
    <property type="match status" value="1"/>
</dbReference>
<dbReference type="SMART" id="SM00299">
    <property type="entry name" value="CLH"/>
    <property type="match status" value="1"/>
</dbReference>
<proteinExistence type="inferred from homology"/>
<dbReference type="Gene3D" id="2.130.10.10">
    <property type="entry name" value="YVTN repeat-like/Quinoprotein amine dehydrogenase"/>
    <property type="match status" value="1"/>
</dbReference>
<dbReference type="AlphaFoldDB" id="A0A8H3G3B1"/>
<dbReference type="InterPro" id="IPR016528">
    <property type="entry name" value="VPS11"/>
</dbReference>
<dbReference type="PROSITE" id="PS50236">
    <property type="entry name" value="CHCR"/>
    <property type="match status" value="1"/>
</dbReference>
<keyword evidence="9" id="KW-0833">Ubl conjugation pathway</keyword>
<name>A0A8H3G3B1_9LECA</name>